<evidence type="ECO:0000256" key="4">
    <source>
        <dbReference type="ARBA" id="ARBA00022989"/>
    </source>
</evidence>
<dbReference type="GO" id="GO:0015297">
    <property type="term" value="F:antiporter activity"/>
    <property type="evidence" value="ECO:0007669"/>
    <property type="project" value="InterPro"/>
</dbReference>
<evidence type="ECO:0000256" key="1">
    <source>
        <dbReference type="ARBA" id="ARBA00004141"/>
    </source>
</evidence>
<evidence type="ECO:0000256" key="6">
    <source>
        <dbReference type="RuleBase" id="RU004914"/>
    </source>
</evidence>
<reference evidence="8" key="3">
    <citation type="submission" date="2015-04" db="UniProtKB">
        <authorList>
            <consortium name="EnsemblPlants"/>
        </authorList>
    </citation>
    <scope>IDENTIFICATION</scope>
    <source>
        <strain evidence="8">cv. Jemalong A17</strain>
    </source>
</reference>
<dbReference type="CDD" id="cd13132">
    <property type="entry name" value="MATE_eukaryotic"/>
    <property type="match status" value="1"/>
</dbReference>
<dbReference type="GO" id="GO:1990961">
    <property type="term" value="P:xenobiotic detoxification by transmembrane export across the plasma membrane"/>
    <property type="evidence" value="ECO:0007669"/>
    <property type="project" value="InterPro"/>
</dbReference>
<name>A0A072U5W1_MEDTR</name>
<feature type="transmembrane region" description="Helical" evidence="6">
    <location>
        <begin position="336"/>
        <end position="357"/>
    </location>
</feature>
<dbReference type="OrthoDB" id="2126698at2759"/>
<feature type="transmembrane region" description="Helical" evidence="6">
    <location>
        <begin position="212"/>
        <end position="233"/>
    </location>
</feature>
<evidence type="ECO:0000313" key="7">
    <source>
        <dbReference type="EMBL" id="KEH24741.1"/>
    </source>
</evidence>
<accession>A0A072U5W1</accession>
<dbReference type="HOGENOM" id="CLU_012893_1_4_1"/>
<evidence type="ECO:0000313" key="8">
    <source>
        <dbReference type="EnsemblPlants" id="KEH24741"/>
    </source>
</evidence>
<keyword evidence="4 6" id="KW-1133">Transmembrane helix</keyword>
<proteinExistence type="inferred from homology"/>
<organism evidence="7 9">
    <name type="scientific">Medicago truncatula</name>
    <name type="common">Barrel medic</name>
    <name type="synonym">Medicago tribuloides</name>
    <dbReference type="NCBI Taxonomy" id="3880"/>
    <lineage>
        <taxon>Eukaryota</taxon>
        <taxon>Viridiplantae</taxon>
        <taxon>Streptophyta</taxon>
        <taxon>Embryophyta</taxon>
        <taxon>Tracheophyta</taxon>
        <taxon>Spermatophyta</taxon>
        <taxon>Magnoliopsida</taxon>
        <taxon>eudicotyledons</taxon>
        <taxon>Gunneridae</taxon>
        <taxon>Pentapetalae</taxon>
        <taxon>rosids</taxon>
        <taxon>fabids</taxon>
        <taxon>Fabales</taxon>
        <taxon>Fabaceae</taxon>
        <taxon>Papilionoideae</taxon>
        <taxon>50 kb inversion clade</taxon>
        <taxon>NPAAA clade</taxon>
        <taxon>Hologalegina</taxon>
        <taxon>IRL clade</taxon>
        <taxon>Trifolieae</taxon>
        <taxon>Medicago</taxon>
    </lineage>
</organism>
<evidence type="ECO:0000256" key="2">
    <source>
        <dbReference type="ARBA" id="ARBA00010199"/>
    </source>
</evidence>
<comment type="similarity">
    <text evidence="2 6">Belongs to the multi antimicrobial extrusion (MATE) (TC 2.A.66.1) family.</text>
</comment>
<sequence length="451" mass="49758">MKNNSREMSKEVTTPLIRKSDHEIESTFVQELKKVSFVAAPMVAVTVSQYLLQVVSLMMVGHLGILVSFSGVSIAMSFAEVTGFSVLLGMAGALETLCGQTFGAEEYGKLGNYTCCAILTLTVVCFPISLVWIFTDKILMFFSQDPGMSHVAREYCIYLIPALFGYALLQALIRYFQTQGMIFPMVFSSVSALFLHIPICWILVFKLGLGHIGAALAIGISYWLNVIWLWVYIKYSPSCEKTKIVFSTHALHNLPEFCKYAIPSGLMFCFEWWSFEILILIAGLLPNPQLETSVLSVCLNTTSLHFFIPYAIGASASTRVSNELGAGNPKTAKGAVRVVVIIGIAEAIIVSTFFLCFRNILGYAYSNDEQVVNYIADMVPLLCVSVSADSLIGALSGQFYVINTFTLLRTSMTIESRSDDLDFNVYFGTSNLDSTATNISILKTFCHLHSM</sequence>
<dbReference type="ExpressionAtlas" id="A0A072U5W1">
    <property type="expression patterns" value="differential"/>
</dbReference>
<gene>
    <name evidence="8" type="primary">25495095</name>
    <name evidence="7" type="ordered locus">MTR_6g004220</name>
</gene>
<comment type="caution">
    <text evidence="6">Lacks conserved residue(s) required for the propagation of feature annotation.</text>
</comment>
<keyword evidence="5 6" id="KW-0472">Membrane</keyword>
<dbReference type="Pfam" id="PF01554">
    <property type="entry name" value="MatE"/>
    <property type="match status" value="2"/>
</dbReference>
<dbReference type="EnsemblPlants" id="KEH24741">
    <property type="protein sequence ID" value="KEH24741"/>
    <property type="gene ID" value="MTR_6g004220"/>
</dbReference>
<feature type="transmembrane region" description="Helical" evidence="6">
    <location>
        <begin position="110"/>
        <end position="134"/>
    </location>
</feature>
<dbReference type="PANTHER" id="PTHR11206">
    <property type="entry name" value="MULTIDRUG RESISTANCE PROTEIN"/>
    <property type="match status" value="1"/>
</dbReference>
<feature type="transmembrane region" description="Helical" evidence="6">
    <location>
        <begin position="35"/>
        <end position="52"/>
    </location>
</feature>
<dbReference type="InterPro" id="IPR002528">
    <property type="entry name" value="MATE_fam"/>
</dbReference>
<reference evidence="7 9" key="1">
    <citation type="journal article" date="2011" name="Nature">
        <title>The Medicago genome provides insight into the evolution of rhizobial symbioses.</title>
        <authorList>
            <person name="Young N.D."/>
            <person name="Debelle F."/>
            <person name="Oldroyd G.E."/>
            <person name="Geurts R."/>
            <person name="Cannon S.B."/>
            <person name="Udvardi M.K."/>
            <person name="Benedito V.A."/>
            <person name="Mayer K.F."/>
            <person name="Gouzy J."/>
            <person name="Schoof H."/>
            <person name="Van de Peer Y."/>
            <person name="Proost S."/>
            <person name="Cook D.R."/>
            <person name="Meyers B.C."/>
            <person name="Spannagl M."/>
            <person name="Cheung F."/>
            <person name="De Mita S."/>
            <person name="Krishnakumar V."/>
            <person name="Gundlach H."/>
            <person name="Zhou S."/>
            <person name="Mudge J."/>
            <person name="Bharti A.K."/>
            <person name="Murray J.D."/>
            <person name="Naoumkina M.A."/>
            <person name="Rosen B."/>
            <person name="Silverstein K.A."/>
            <person name="Tang H."/>
            <person name="Rombauts S."/>
            <person name="Zhao P.X."/>
            <person name="Zhou P."/>
            <person name="Barbe V."/>
            <person name="Bardou P."/>
            <person name="Bechner M."/>
            <person name="Bellec A."/>
            <person name="Berger A."/>
            <person name="Berges H."/>
            <person name="Bidwell S."/>
            <person name="Bisseling T."/>
            <person name="Choisne N."/>
            <person name="Couloux A."/>
            <person name="Denny R."/>
            <person name="Deshpande S."/>
            <person name="Dai X."/>
            <person name="Doyle J.J."/>
            <person name="Dudez A.M."/>
            <person name="Farmer A.D."/>
            <person name="Fouteau S."/>
            <person name="Franken C."/>
            <person name="Gibelin C."/>
            <person name="Gish J."/>
            <person name="Goldstein S."/>
            <person name="Gonzalez A.J."/>
            <person name="Green P.J."/>
            <person name="Hallab A."/>
            <person name="Hartog M."/>
            <person name="Hua A."/>
            <person name="Humphray S.J."/>
            <person name="Jeong D.H."/>
            <person name="Jing Y."/>
            <person name="Jocker A."/>
            <person name="Kenton S.M."/>
            <person name="Kim D.J."/>
            <person name="Klee K."/>
            <person name="Lai H."/>
            <person name="Lang C."/>
            <person name="Lin S."/>
            <person name="Macmil S.L."/>
            <person name="Magdelenat G."/>
            <person name="Matthews L."/>
            <person name="McCorrison J."/>
            <person name="Monaghan E.L."/>
            <person name="Mun J.H."/>
            <person name="Najar F.Z."/>
            <person name="Nicholson C."/>
            <person name="Noirot C."/>
            <person name="O'Bleness M."/>
            <person name="Paule C.R."/>
            <person name="Poulain J."/>
            <person name="Prion F."/>
            <person name="Qin B."/>
            <person name="Qu C."/>
            <person name="Retzel E.F."/>
            <person name="Riddle C."/>
            <person name="Sallet E."/>
            <person name="Samain S."/>
            <person name="Samson N."/>
            <person name="Sanders I."/>
            <person name="Saurat O."/>
            <person name="Scarpelli C."/>
            <person name="Schiex T."/>
            <person name="Segurens B."/>
            <person name="Severin A.J."/>
            <person name="Sherrier D.J."/>
            <person name="Shi R."/>
            <person name="Sims S."/>
            <person name="Singer S.R."/>
            <person name="Sinharoy S."/>
            <person name="Sterck L."/>
            <person name="Viollet A."/>
            <person name="Wang B.B."/>
            <person name="Wang K."/>
            <person name="Wang M."/>
            <person name="Wang X."/>
            <person name="Warfsmann J."/>
            <person name="Weissenbach J."/>
            <person name="White D.D."/>
            <person name="White J.D."/>
            <person name="Wiley G.B."/>
            <person name="Wincker P."/>
            <person name="Xing Y."/>
            <person name="Yang L."/>
            <person name="Yao Z."/>
            <person name="Ying F."/>
            <person name="Zhai J."/>
            <person name="Zhou L."/>
            <person name="Zuber A."/>
            <person name="Denarie J."/>
            <person name="Dixon R.A."/>
            <person name="May G.D."/>
            <person name="Schwartz D.C."/>
            <person name="Rogers J."/>
            <person name="Quetier F."/>
            <person name="Town C.D."/>
            <person name="Roe B.A."/>
        </authorList>
    </citation>
    <scope>NUCLEOTIDE SEQUENCE [LARGE SCALE GENOMIC DNA]</scope>
    <source>
        <strain evidence="7">A17</strain>
        <strain evidence="8 9">cv. Jemalong A17</strain>
    </source>
</reference>
<dbReference type="NCBIfam" id="TIGR00797">
    <property type="entry name" value="matE"/>
    <property type="match status" value="1"/>
</dbReference>
<protein>
    <recommendedName>
        <fullName evidence="6">Protein DETOXIFICATION</fullName>
    </recommendedName>
    <alternativeName>
        <fullName evidence="6">Multidrug and toxic compound extrusion protein</fullName>
    </alternativeName>
</protein>
<comment type="subcellular location">
    <subcellularLocation>
        <location evidence="1">Membrane</location>
        <topology evidence="1">Multi-pass membrane protein</topology>
    </subcellularLocation>
</comment>
<keyword evidence="9" id="KW-1185">Reference proteome</keyword>
<dbReference type="Proteomes" id="UP000002051">
    <property type="component" value="Chromosome 6"/>
</dbReference>
<evidence type="ECO:0000313" key="9">
    <source>
        <dbReference type="Proteomes" id="UP000002051"/>
    </source>
</evidence>
<keyword evidence="3 6" id="KW-0812">Transmembrane</keyword>
<dbReference type="AlphaFoldDB" id="A0A072U5W1"/>
<feature type="transmembrane region" description="Helical" evidence="6">
    <location>
        <begin position="182"/>
        <end position="205"/>
    </location>
</feature>
<reference evidence="7 9" key="2">
    <citation type="journal article" date="2014" name="BMC Genomics">
        <title>An improved genome release (version Mt4.0) for the model legume Medicago truncatula.</title>
        <authorList>
            <person name="Tang H."/>
            <person name="Krishnakumar V."/>
            <person name="Bidwell S."/>
            <person name="Rosen B."/>
            <person name="Chan A."/>
            <person name="Zhou S."/>
            <person name="Gentzbittel L."/>
            <person name="Childs K.L."/>
            <person name="Yandell M."/>
            <person name="Gundlach H."/>
            <person name="Mayer K.F."/>
            <person name="Schwartz D.C."/>
            <person name="Town C.D."/>
        </authorList>
    </citation>
    <scope>GENOME REANNOTATION</scope>
    <source>
        <strain evidence="7">A17</strain>
        <strain evidence="8 9">cv. Jemalong A17</strain>
    </source>
</reference>
<dbReference type="InterPro" id="IPR045069">
    <property type="entry name" value="MATE_euk"/>
</dbReference>
<feature type="transmembrane region" description="Helical" evidence="6">
    <location>
        <begin position="155"/>
        <end position="176"/>
    </location>
</feature>
<dbReference type="GO" id="GO:0016020">
    <property type="term" value="C:membrane"/>
    <property type="evidence" value="ECO:0007669"/>
    <property type="project" value="UniProtKB-SubCell"/>
</dbReference>
<dbReference type="EMBL" id="CM001222">
    <property type="protein sequence ID" value="KEH24741.1"/>
    <property type="molecule type" value="Genomic_DNA"/>
</dbReference>
<evidence type="ECO:0000256" key="3">
    <source>
        <dbReference type="ARBA" id="ARBA00022692"/>
    </source>
</evidence>
<dbReference type="GO" id="GO:0042910">
    <property type="term" value="F:xenobiotic transmembrane transporter activity"/>
    <property type="evidence" value="ECO:0007669"/>
    <property type="project" value="InterPro"/>
</dbReference>
<evidence type="ECO:0000256" key="5">
    <source>
        <dbReference type="ARBA" id="ARBA00023136"/>
    </source>
</evidence>